<evidence type="ECO:0000256" key="2">
    <source>
        <dbReference type="ARBA" id="ARBA00005417"/>
    </source>
</evidence>
<keyword evidence="6" id="KW-0046">Antibiotic resistance</keyword>
<dbReference type="GO" id="GO:0005524">
    <property type="term" value="F:ATP binding"/>
    <property type="evidence" value="ECO:0007669"/>
    <property type="project" value="UniProtKB-KW"/>
</dbReference>
<dbReference type="EMBL" id="WHPN01000199">
    <property type="protein sequence ID" value="KAF4409588.1"/>
    <property type="molecule type" value="Genomic_DNA"/>
</dbReference>
<dbReference type="InterPro" id="IPR017871">
    <property type="entry name" value="ABC_transporter-like_CS"/>
</dbReference>
<dbReference type="Pfam" id="PF00005">
    <property type="entry name" value="ABC_tran"/>
    <property type="match status" value="1"/>
</dbReference>
<dbReference type="PANTHER" id="PTHR42711:SF5">
    <property type="entry name" value="ABC TRANSPORTER ATP-BINDING PROTEIN NATA"/>
    <property type="match status" value="1"/>
</dbReference>
<dbReference type="PANTHER" id="PTHR42711">
    <property type="entry name" value="ABC TRANSPORTER ATP-BINDING PROTEIN"/>
    <property type="match status" value="1"/>
</dbReference>
<evidence type="ECO:0000256" key="1">
    <source>
        <dbReference type="ARBA" id="ARBA00004202"/>
    </source>
</evidence>
<dbReference type="InterPro" id="IPR027417">
    <property type="entry name" value="P-loop_NTPase"/>
</dbReference>
<feature type="region of interest" description="Disordered" evidence="7">
    <location>
        <begin position="295"/>
        <end position="324"/>
    </location>
</feature>
<evidence type="ECO:0000256" key="5">
    <source>
        <dbReference type="ARBA" id="ARBA00022840"/>
    </source>
</evidence>
<keyword evidence="10" id="KW-1185">Reference proteome</keyword>
<dbReference type="CDD" id="cd03230">
    <property type="entry name" value="ABC_DR_subfamily_A"/>
    <property type="match status" value="1"/>
</dbReference>
<accession>A0ABQ7FNK5</accession>
<name>A0ABQ7FNK5_9ACTN</name>
<proteinExistence type="inferred from homology"/>
<dbReference type="SUPFAM" id="SSF52540">
    <property type="entry name" value="P-loop containing nucleoside triphosphate hydrolases"/>
    <property type="match status" value="1"/>
</dbReference>
<evidence type="ECO:0000256" key="7">
    <source>
        <dbReference type="SAM" id="MobiDB-lite"/>
    </source>
</evidence>
<gene>
    <name evidence="9" type="ORF">GCU69_08210</name>
</gene>
<dbReference type="SMART" id="SM00382">
    <property type="entry name" value="AAA"/>
    <property type="match status" value="1"/>
</dbReference>
<feature type="compositionally biased region" description="Low complexity" evidence="7">
    <location>
        <begin position="301"/>
        <end position="324"/>
    </location>
</feature>
<dbReference type="InterPro" id="IPR050763">
    <property type="entry name" value="ABC_transporter_ATP-binding"/>
</dbReference>
<dbReference type="RefSeq" id="WP_098752687.1">
    <property type="nucleotide sequence ID" value="NZ_WHPN01000199.1"/>
</dbReference>
<evidence type="ECO:0000256" key="6">
    <source>
        <dbReference type="ARBA" id="ARBA00023251"/>
    </source>
</evidence>
<dbReference type="Proteomes" id="UP000621266">
    <property type="component" value="Unassembled WGS sequence"/>
</dbReference>
<comment type="subcellular location">
    <subcellularLocation>
        <location evidence="1">Cell membrane</location>
        <topology evidence="1">Peripheral membrane protein</topology>
    </subcellularLocation>
</comment>
<organism evidence="9 10">
    <name type="scientific">Streptomyces lycii</name>
    <dbReference type="NCBI Taxonomy" id="2654337"/>
    <lineage>
        <taxon>Bacteria</taxon>
        <taxon>Bacillati</taxon>
        <taxon>Actinomycetota</taxon>
        <taxon>Actinomycetes</taxon>
        <taxon>Kitasatosporales</taxon>
        <taxon>Streptomycetaceae</taxon>
        <taxon>Streptomyces</taxon>
    </lineage>
</organism>
<evidence type="ECO:0000256" key="4">
    <source>
        <dbReference type="ARBA" id="ARBA00022741"/>
    </source>
</evidence>
<dbReference type="PROSITE" id="PS00211">
    <property type="entry name" value="ABC_TRANSPORTER_1"/>
    <property type="match status" value="1"/>
</dbReference>
<dbReference type="PROSITE" id="PS50893">
    <property type="entry name" value="ABC_TRANSPORTER_2"/>
    <property type="match status" value="1"/>
</dbReference>
<keyword evidence="3" id="KW-0813">Transport</keyword>
<evidence type="ECO:0000259" key="8">
    <source>
        <dbReference type="PROSITE" id="PS50893"/>
    </source>
</evidence>
<reference evidence="9 10" key="1">
    <citation type="submission" date="2019-10" db="EMBL/GenBank/DDBJ databases">
        <title>Streptomyces tenebrisbrunneis sp.nov., an endogenous actinomycete isolated from of Lycium ruthenicum.</title>
        <authorList>
            <person name="Ma L."/>
        </authorList>
    </citation>
    <scope>NUCLEOTIDE SEQUENCE [LARGE SCALE GENOMIC DNA]</scope>
    <source>
        <strain evidence="9 10">TRM 66187</strain>
    </source>
</reference>
<feature type="domain" description="ABC transporter" evidence="8">
    <location>
        <begin position="5"/>
        <end position="230"/>
    </location>
</feature>
<evidence type="ECO:0000256" key="3">
    <source>
        <dbReference type="ARBA" id="ARBA00022448"/>
    </source>
</evidence>
<comment type="similarity">
    <text evidence="2">Belongs to the ABC transporter superfamily.</text>
</comment>
<sequence>MTTAISVSGLHKSFGRTRALDGLDLTVDTGEVHGFLGPNGAGKSTTIRVLLGLLRADGGTARLLGKDPWNDAVELHRRLAYVPGDVELWPNLTGGEAIDLLARLRGGLDKKRRDELIERFDLDPTKKGRAYSKGNRQKVAIVAALASDAELLLLDEPTAGLDPLMEVVFQDVIFQAKAAGKTVLLSSHILAQVEKLCDRVSIIRLGRTVQSGTLGEMRHLTRTTVEAETERPATGLEGLPGVHDLRTDGPRVRFAVDGNHLDGALRLLTESGVRSLTSHPPTLEELMLRHYGDELAANGHPAPGAETGTATATTGDTPSDGAGR</sequence>
<evidence type="ECO:0000313" key="10">
    <source>
        <dbReference type="Proteomes" id="UP000621266"/>
    </source>
</evidence>
<comment type="caution">
    <text evidence="9">The sequence shown here is derived from an EMBL/GenBank/DDBJ whole genome shotgun (WGS) entry which is preliminary data.</text>
</comment>
<dbReference type="InterPro" id="IPR003439">
    <property type="entry name" value="ABC_transporter-like_ATP-bd"/>
</dbReference>
<keyword evidence="4" id="KW-0547">Nucleotide-binding</keyword>
<dbReference type="InterPro" id="IPR003593">
    <property type="entry name" value="AAA+_ATPase"/>
</dbReference>
<keyword evidence="5 9" id="KW-0067">ATP-binding</keyword>
<dbReference type="Gene3D" id="3.40.50.300">
    <property type="entry name" value="P-loop containing nucleotide triphosphate hydrolases"/>
    <property type="match status" value="1"/>
</dbReference>
<protein>
    <submittedName>
        <fullName evidence="9">ABC transporter ATP-binding protein</fullName>
    </submittedName>
</protein>
<evidence type="ECO:0000313" key="9">
    <source>
        <dbReference type="EMBL" id="KAF4409588.1"/>
    </source>
</evidence>